<dbReference type="PANTHER" id="PTHR18895:SF74">
    <property type="entry name" value="MTRF1L RELEASE FACTOR GLUTAMINE METHYLTRANSFERASE"/>
    <property type="match status" value="1"/>
</dbReference>
<sequence>MDPATLAEARRWGIDQLAETSPSAAIDTDCLLAAATGLEPVQLRAWPEASIEPAAWQRFRTTLRRRRDGEPVAYLLGRRGFMDFELAVTPSVLIPRPETEHLVEAALAQPADRVLELGTGSGCIAIALARAWPSARIDAVDRSSDALAVASRNAEALGAVSVRFLAGDWYAPVAGNRFGLIIANPPYIADDEPEPDRDDARFEPRGALRAGATGLEALEFIIAAAPRHLDPGGRIWLEHGYGQGAAVRGRLAEQGFTAIETRRDLAGHERVSGGILERPA</sequence>
<evidence type="ECO:0000256" key="4">
    <source>
        <dbReference type="ARBA" id="ARBA00048391"/>
    </source>
</evidence>
<dbReference type="EC" id="2.1.1.297" evidence="5"/>
<dbReference type="Pfam" id="PF17827">
    <property type="entry name" value="PrmC_N"/>
    <property type="match status" value="1"/>
</dbReference>
<proteinExistence type="inferred from homology"/>
<comment type="catalytic activity">
    <reaction evidence="4 5">
        <text>L-glutaminyl-[peptide chain release factor] + S-adenosyl-L-methionine = N(5)-methyl-L-glutaminyl-[peptide chain release factor] + S-adenosyl-L-homocysteine + H(+)</text>
        <dbReference type="Rhea" id="RHEA:42896"/>
        <dbReference type="Rhea" id="RHEA-COMP:10271"/>
        <dbReference type="Rhea" id="RHEA-COMP:10272"/>
        <dbReference type="ChEBI" id="CHEBI:15378"/>
        <dbReference type="ChEBI" id="CHEBI:30011"/>
        <dbReference type="ChEBI" id="CHEBI:57856"/>
        <dbReference type="ChEBI" id="CHEBI:59789"/>
        <dbReference type="ChEBI" id="CHEBI:61891"/>
        <dbReference type="EC" id="2.1.1.297"/>
    </reaction>
</comment>
<dbReference type="InterPro" id="IPR019874">
    <property type="entry name" value="RF_methyltr_PrmC"/>
</dbReference>
<dbReference type="Pfam" id="PF05175">
    <property type="entry name" value="MTS"/>
    <property type="match status" value="1"/>
</dbReference>
<comment type="caution">
    <text evidence="8">The sequence shown here is derived from an EMBL/GenBank/DDBJ whole genome shotgun (WGS) entry which is preliminary data.</text>
</comment>
<dbReference type="SUPFAM" id="SSF53335">
    <property type="entry name" value="S-adenosyl-L-methionine-dependent methyltransferases"/>
    <property type="match status" value="1"/>
</dbReference>
<dbReference type="RefSeq" id="WP_367982699.1">
    <property type="nucleotide sequence ID" value="NZ_JBAKFF010000001.1"/>
</dbReference>
<gene>
    <name evidence="5 8" type="primary">prmC</name>
    <name evidence="8" type="ORF">V6X30_00600</name>
</gene>
<feature type="domain" description="Release factor glutamine methyltransferase N-terminal" evidence="7">
    <location>
        <begin position="8"/>
        <end position="77"/>
    </location>
</feature>
<keyword evidence="1 5" id="KW-0489">Methyltransferase</keyword>
<evidence type="ECO:0000313" key="8">
    <source>
        <dbReference type="EMBL" id="MEX0429901.1"/>
    </source>
</evidence>
<dbReference type="PANTHER" id="PTHR18895">
    <property type="entry name" value="HEMK METHYLTRANSFERASE"/>
    <property type="match status" value="1"/>
</dbReference>
<dbReference type="InterPro" id="IPR029063">
    <property type="entry name" value="SAM-dependent_MTases_sf"/>
</dbReference>
<dbReference type="GO" id="GO:0032259">
    <property type="term" value="P:methylation"/>
    <property type="evidence" value="ECO:0007669"/>
    <property type="project" value="UniProtKB-KW"/>
</dbReference>
<feature type="binding site" evidence="5">
    <location>
        <position position="169"/>
    </location>
    <ligand>
        <name>S-adenosyl-L-methionine</name>
        <dbReference type="ChEBI" id="CHEBI:59789"/>
    </ligand>
</feature>
<feature type="binding site" evidence="5">
    <location>
        <position position="141"/>
    </location>
    <ligand>
        <name>S-adenosyl-L-methionine</name>
        <dbReference type="ChEBI" id="CHEBI:59789"/>
    </ligand>
</feature>
<dbReference type="EMBL" id="JBAKFF010000001">
    <property type="protein sequence ID" value="MEX0429901.1"/>
    <property type="molecule type" value="Genomic_DNA"/>
</dbReference>
<dbReference type="InterPro" id="IPR040758">
    <property type="entry name" value="PrmC_N"/>
</dbReference>
<feature type="binding site" evidence="5">
    <location>
        <begin position="184"/>
        <end position="187"/>
    </location>
    <ligand>
        <name>substrate</name>
    </ligand>
</feature>
<evidence type="ECO:0000259" key="7">
    <source>
        <dbReference type="Pfam" id="PF17827"/>
    </source>
</evidence>
<protein>
    <recommendedName>
        <fullName evidence="5">Release factor glutamine methyltransferase</fullName>
        <shortName evidence="5">RF MTase</shortName>
        <ecNumber evidence="5">2.1.1.297</ecNumber>
    </recommendedName>
    <alternativeName>
        <fullName evidence="5">N5-glutamine methyltransferase PrmC</fullName>
    </alternativeName>
    <alternativeName>
        <fullName evidence="5">Protein-(glutamine-N5) MTase PrmC</fullName>
    </alternativeName>
    <alternativeName>
        <fullName evidence="5">Protein-glutamine N-methyltransferase PrmC</fullName>
    </alternativeName>
</protein>
<evidence type="ECO:0000256" key="3">
    <source>
        <dbReference type="ARBA" id="ARBA00022691"/>
    </source>
</evidence>
<dbReference type="Proteomes" id="UP001556637">
    <property type="component" value="Unassembled WGS sequence"/>
</dbReference>
<feature type="binding site" evidence="5">
    <location>
        <position position="184"/>
    </location>
    <ligand>
        <name>S-adenosyl-L-methionine</name>
        <dbReference type="ChEBI" id="CHEBI:59789"/>
    </ligand>
</feature>
<keyword evidence="3 5" id="KW-0949">S-adenosyl-L-methionine</keyword>
<dbReference type="Gene3D" id="1.10.8.10">
    <property type="entry name" value="DNA helicase RuvA subunit, C-terminal domain"/>
    <property type="match status" value="1"/>
</dbReference>
<dbReference type="NCBIfam" id="TIGR03534">
    <property type="entry name" value="RF_mod_PrmC"/>
    <property type="match status" value="1"/>
</dbReference>
<reference evidence="8 9" key="1">
    <citation type="submission" date="2024-02" db="EMBL/GenBank/DDBJ databases">
        <title>New especies of Spiribacter isolated from saline water.</title>
        <authorList>
            <person name="Leon M.J."/>
            <person name="De La Haba R."/>
            <person name="Sanchez-Porro C."/>
            <person name="Ventosa A."/>
        </authorList>
    </citation>
    <scope>NUCLEOTIDE SEQUENCE [LARGE SCALE GENOMIC DNA]</scope>
    <source>
        <strain evidence="9">ag22IC4-189</strain>
    </source>
</reference>
<comment type="similarity">
    <text evidence="5">Belongs to the protein N5-glutamine methyltransferase family. PrmC subfamily.</text>
</comment>
<dbReference type="HAMAP" id="MF_02126">
    <property type="entry name" value="RF_methyltr_PrmC"/>
    <property type="match status" value="1"/>
</dbReference>
<evidence type="ECO:0000259" key="6">
    <source>
        <dbReference type="Pfam" id="PF05175"/>
    </source>
</evidence>
<dbReference type="InterPro" id="IPR002052">
    <property type="entry name" value="DNA_methylase_N6_adenine_CS"/>
</dbReference>
<accession>A0ABV3T3W7</accession>
<evidence type="ECO:0000256" key="5">
    <source>
        <dbReference type="HAMAP-Rule" id="MF_02126"/>
    </source>
</evidence>
<feature type="binding site" evidence="5">
    <location>
        <begin position="118"/>
        <end position="122"/>
    </location>
    <ligand>
        <name>S-adenosyl-L-methionine</name>
        <dbReference type="ChEBI" id="CHEBI:59789"/>
    </ligand>
</feature>
<dbReference type="InterPro" id="IPR004556">
    <property type="entry name" value="HemK-like"/>
</dbReference>
<name>A0ABV3T3W7_9GAMM</name>
<evidence type="ECO:0000256" key="1">
    <source>
        <dbReference type="ARBA" id="ARBA00022603"/>
    </source>
</evidence>
<organism evidence="8 9">
    <name type="scientific">Spiribacter insolitus</name>
    <dbReference type="NCBI Taxonomy" id="3122417"/>
    <lineage>
        <taxon>Bacteria</taxon>
        <taxon>Pseudomonadati</taxon>
        <taxon>Pseudomonadota</taxon>
        <taxon>Gammaproteobacteria</taxon>
        <taxon>Chromatiales</taxon>
        <taxon>Ectothiorhodospiraceae</taxon>
        <taxon>Spiribacter</taxon>
    </lineage>
</organism>
<dbReference type="InterPro" id="IPR050320">
    <property type="entry name" value="N5-glutamine_MTase"/>
</dbReference>
<feature type="domain" description="Methyltransferase small" evidence="6">
    <location>
        <begin position="100"/>
        <end position="191"/>
    </location>
</feature>
<keyword evidence="2 5" id="KW-0808">Transferase</keyword>
<dbReference type="CDD" id="cd02440">
    <property type="entry name" value="AdoMet_MTases"/>
    <property type="match status" value="1"/>
</dbReference>
<dbReference type="GO" id="GO:0102559">
    <property type="term" value="F:peptide chain release factor N(5)-glutamine methyltransferase activity"/>
    <property type="evidence" value="ECO:0007669"/>
    <property type="project" value="UniProtKB-EC"/>
</dbReference>
<keyword evidence="9" id="KW-1185">Reference proteome</keyword>
<dbReference type="PROSITE" id="PS00092">
    <property type="entry name" value="N6_MTASE"/>
    <property type="match status" value="1"/>
</dbReference>
<dbReference type="Gene3D" id="3.40.50.150">
    <property type="entry name" value="Vaccinia Virus protein VP39"/>
    <property type="match status" value="1"/>
</dbReference>
<evidence type="ECO:0000256" key="2">
    <source>
        <dbReference type="ARBA" id="ARBA00022679"/>
    </source>
</evidence>
<dbReference type="NCBIfam" id="TIGR00536">
    <property type="entry name" value="hemK_fam"/>
    <property type="match status" value="1"/>
</dbReference>
<evidence type="ECO:0000313" key="9">
    <source>
        <dbReference type="Proteomes" id="UP001556637"/>
    </source>
</evidence>
<dbReference type="InterPro" id="IPR007848">
    <property type="entry name" value="Small_mtfrase_dom"/>
</dbReference>
<comment type="function">
    <text evidence="5">Methylates the class 1 translation termination release factors RF1/PrfA and RF2/PrfB on the glutamine residue of the universally conserved GGQ motif.</text>
</comment>